<dbReference type="GO" id="GO:0005737">
    <property type="term" value="C:cytoplasm"/>
    <property type="evidence" value="ECO:0007669"/>
    <property type="project" value="TreeGrafter"/>
</dbReference>
<dbReference type="PANTHER" id="PTHR45663">
    <property type="entry name" value="GEO12009P1"/>
    <property type="match status" value="1"/>
</dbReference>
<dbReference type="SUPFAM" id="SSF52833">
    <property type="entry name" value="Thioredoxin-like"/>
    <property type="match status" value="1"/>
</dbReference>
<dbReference type="PROSITE" id="PS51352">
    <property type="entry name" value="THIOREDOXIN_2"/>
    <property type="match status" value="1"/>
</dbReference>
<keyword evidence="1" id="KW-0813">Transport</keyword>
<dbReference type="InterPro" id="IPR017937">
    <property type="entry name" value="Thioredoxin_CS"/>
</dbReference>
<organism evidence="6 7">
    <name type="scientific">Hephaestia caeni</name>
    <dbReference type="NCBI Taxonomy" id="645617"/>
    <lineage>
        <taxon>Bacteria</taxon>
        <taxon>Pseudomonadati</taxon>
        <taxon>Pseudomonadota</taxon>
        <taxon>Alphaproteobacteria</taxon>
        <taxon>Sphingomonadales</taxon>
        <taxon>Sphingomonadaceae</taxon>
        <taxon>Hephaestia</taxon>
    </lineage>
</organism>
<keyword evidence="2" id="KW-0249">Electron transport</keyword>
<protein>
    <submittedName>
        <fullName evidence="6">Putative thioredoxin</fullName>
    </submittedName>
</protein>
<dbReference type="Pfam" id="PF14561">
    <property type="entry name" value="TPR_20"/>
    <property type="match status" value="1"/>
</dbReference>
<dbReference type="EMBL" id="QXDC01000003">
    <property type="protein sequence ID" value="RIA44378.1"/>
    <property type="molecule type" value="Genomic_DNA"/>
</dbReference>
<dbReference type="PROSITE" id="PS00194">
    <property type="entry name" value="THIOREDOXIN_1"/>
    <property type="match status" value="1"/>
</dbReference>
<gene>
    <name evidence="6" type="ORF">DFR49_2622</name>
</gene>
<evidence type="ECO:0000313" key="7">
    <source>
        <dbReference type="Proteomes" id="UP000266568"/>
    </source>
</evidence>
<dbReference type="Gene3D" id="3.40.30.10">
    <property type="entry name" value="Glutaredoxin"/>
    <property type="match status" value="1"/>
</dbReference>
<dbReference type="RefSeq" id="WP_119036036.1">
    <property type="nucleotide sequence ID" value="NZ_QXDC01000003.1"/>
</dbReference>
<accession>A0A397P676</accession>
<dbReference type="PRINTS" id="PR00421">
    <property type="entry name" value="THIOREDOXIN"/>
</dbReference>
<keyword evidence="7" id="KW-1185">Reference proteome</keyword>
<dbReference type="CDD" id="cd02947">
    <property type="entry name" value="TRX_family"/>
    <property type="match status" value="1"/>
</dbReference>
<sequence>MSPQENEAVEAFRRDVVEPSMTKLVIVDFWAEWCGPCKALAPVLEKVAADYADKGVVLAKVDTDKNQFIAAQFQIKSIPTVYAMFQGQLVADLTQARTESQLKAMLDQILRQVPVESAESQTEAELEPLIAMGEQVLGEDPARALSIFDQLIAMAPDHPAIASGRIRALIALDRDDEAEAAIAALPEEIAGLPEIERAKSALALKQDAEPVEDLSGLQAEVAANPQDLDARYRLAGGQMAAGDRDAAADNLLAIITAERDWNEGAARDRLLKLFEVTGLEDPWVSAQRRRLSAILFG</sequence>
<reference evidence="6 7" key="1">
    <citation type="submission" date="2018-08" db="EMBL/GenBank/DDBJ databases">
        <title>Genomic Encyclopedia of Type Strains, Phase IV (KMG-IV): sequencing the most valuable type-strain genomes for metagenomic binning, comparative biology and taxonomic classification.</title>
        <authorList>
            <person name="Goeker M."/>
        </authorList>
    </citation>
    <scope>NUCLEOTIDE SEQUENCE [LARGE SCALE GENOMIC DNA]</scope>
    <source>
        <strain evidence="6 7">DSM 25527</strain>
    </source>
</reference>
<evidence type="ECO:0000256" key="2">
    <source>
        <dbReference type="ARBA" id="ARBA00022982"/>
    </source>
</evidence>
<keyword evidence="3" id="KW-1015">Disulfide bond</keyword>
<dbReference type="Pfam" id="PF00085">
    <property type="entry name" value="Thioredoxin"/>
    <property type="match status" value="1"/>
</dbReference>
<name>A0A397P676_9SPHN</name>
<evidence type="ECO:0000256" key="3">
    <source>
        <dbReference type="ARBA" id="ARBA00023157"/>
    </source>
</evidence>
<dbReference type="InterPro" id="IPR011990">
    <property type="entry name" value="TPR-like_helical_dom_sf"/>
</dbReference>
<evidence type="ECO:0000256" key="4">
    <source>
        <dbReference type="ARBA" id="ARBA00023284"/>
    </source>
</evidence>
<dbReference type="Proteomes" id="UP000266568">
    <property type="component" value="Unassembled WGS sequence"/>
</dbReference>
<dbReference type="Gene3D" id="1.25.40.10">
    <property type="entry name" value="Tetratricopeptide repeat domain"/>
    <property type="match status" value="1"/>
</dbReference>
<keyword evidence="4" id="KW-0676">Redox-active center</keyword>
<dbReference type="AlphaFoldDB" id="A0A397P676"/>
<dbReference type="PANTHER" id="PTHR45663:SF11">
    <property type="entry name" value="GEO12009P1"/>
    <property type="match status" value="1"/>
</dbReference>
<evidence type="ECO:0000256" key="1">
    <source>
        <dbReference type="ARBA" id="ARBA00022448"/>
    </source>
</evidence>
<comment type="caution">
    <text evidence="6">The sequence shown here is derived from an EMBL/GenBank/DDBJ whole genome shotgun (WGS) entry which is preliminary data.</text>
</comment>
<dbReference type="GO" id="GO:0006950">
    <property type="term" value="P:response to stress"/>
    <property type="evidence" value="ECO:0007669"/>
    <property type="project" value="UniProtKB-ARBA"/>
</dbReference>
<dbReference type="Pfam" id="PF14559">
    <property type="entry name" value="TPR_19"/>
    <property type="match status" value="1"/>
</dbReference>
<feature type="domain" description="Thioredoxin" evidence="5">
    <location>
        <begin position="3"/>
        <end position="111"/>
    </location>
</feature>
<dbReference type="OrthoDB" id="9790390at2"/>
<dbReference type="GO" id="GO:0015035">
    <property type="term" value="F:protein-disulfide reductase activity"/>
    <property type="evidence" value="ECO:0007669"/>
    <property type="project" value="TreeGrafter"/>
</dbReference>
<proteinExistence type="predicted"/>
<evidence type="ECO:0000313" key="6">
    <source>
        <dbReference type="EMBL" id="RIA44378.1"/>
    </source>
</evidence>
<evidence type="ECO:0000259" key="5">
    <source>
        <dbReference type="PROSITE" id="PS51352"/>
    </source>
</evidence>
<dbReference type="InterPro" id="IPR013766">
    <property type="entry name" value="Thioredoxin_domain"/>
</dbReference>
<dbReference type="InterPro" id="IPR036249">
    <property type="entry name" value="Thioredoxin-like_sf"/>
</dbReference>